<evidence type="ECO:0008006" key="3">
    <source>
        <dbReference type="Google" id="ProtNLM"/>
    </source>
</evidence>
<gene>
    <name evidence="1" type="ORF">PHA8399_01537</name>
</gene>
<dbReference type="Proteomes" id="UP000051326">
    <property type="component" value="Unassembled WGS sequence"/>
</dbReference>
<evidence type="ECO:0000313" key="1">
    <source>
        <dbReference type="EMBL" id="CUH99416.1"/>
    </source>
</evidence>
<evidence type="ECO:0000313" key="2">
    <source>
        <dbReference type="Proteomes" id="UP000051326"/>
    </source>
</evidence>
<sequence>MKFTFDTNCLIDLDLGRPNATKVEELISAHRAGNAEVAFVAVSASERQPGDRFLDSFCDFEARLKKLNVDDIPLLLGIAYSDISYWDHAVDPDEECDLEERIHNVLFPTVAFNYSDFKRLTPEATGDTLADKKWRNRWCDRQMMWAHITNGRDIFVTSDSNFRKIDGAEGFEAVRVRTPEEAVNCLVC</sequence>
<dbReference type="AlphaFoldDB" id="A0A0P1HWE7"/>
<reference evidence="1 2" key="1">
    <citation type="submission" date="2015-09" db="EMBL/GenBank/DDBJ databases">
        <authorList>
            <consortium name="Swine Surveillance"/>
        </authorList>
    </citation>
    <scope>NUCLEOTIDE SEQUENCE [LARGE SCALE GENOMIC DNA]</scope>
    <source>
        <strain evidence="1 2">CECT 8399</strain>
    </source>
</reference>
<dbReference type="RefSeq" id="WP_145977003.1">
    <property type="nucleotide sequence ID" value="NZ_CYSR01000018.1"/>
</dbReference>
<protein>
    <recommendedName>
        <fullName evidence="3">PIN domain-containing protein</fullName>
    </recommendedName>
</protein>
<organism evidence="1 2">
    <name type="scientific">Leisingera aquaemixtae</name>
    <dbReference type="NCBI Taxonomy" id="1396826"/>
    <lineage>
        <taxon>Bacteria</taxon>
        <taxon>Pseudomonadati</taxon>
        <taxon>Pseudomonadota</taxon>
        <taxon>Alphaproteobacteria</taxon>
        <taxon>Rhodobacterales</taxon>
        <taxon>Roseobacteraceae</taxon>
        <taxon>Leisingera</taxon>
    </lineage>
</organism>
<dbReference type="STRING" id="1396826.PHA8399_01537"/>
<proteinExistence type="predicted"/>
<dbReference type="EMBL" id="CYSR01000018">
    <property type="protein sequence ID" value="CUH99416.1"/>
    <property type="molecule type" value="Genomic_DNA"/>
</dbReference>
<name>A0A0P1HWE7_9RHOB</name>
<accession>A0A0P1HWE7</accession>